<keyword evidence="3" id="KW-1003">Cell membrane</keyword>
<evidence type="ECO:0000256" key="9">
    <source>
        <dbReference type="ARBA" id="ARBA00022989"/>
    </source>
</evidence>
<reference evidence="16 17" key="1">
    <citation type="submission" date="2019-03" db="EMBL/GenBank/DDBJ databases">
        <title>Genomics of glacier-inhabiting Cryobacterium strains.</title>
        <authorList>
            <person name="Liu Q."/>
            <person name="Xin Y.-H."/>
        </authorList>
    </citation>
    <scope>NUCLEOTIDE SEQUENCE [LARGE SCALE GENOMIC DNA]</scope>
    <source>
        <strain evidence="16 17">Hh4</strain>
    </source>
</reference>
<evidence type="ECO:0000256" key="1">
    <source>
        <dbReference type="ARBA" id="ARBA00004651"/>
    </source>
</evidence>
<feature type="domain" description="PTS EIIC type-1" evidence="15">
    <location>
        <begin position="121"/>
        <end position="477"/>
    </location>
</feature>
<feature type="transmembrane region" description="Helical" evidence="13">
    <location>
        <begin position="126"/>
        <end position="147"/>
    </location>
</feature>
<dbReference type="Pfam" id="PF00367">
    <property type="entry name" value="PTS_EIIB"/>
    <property type="match status" value="1"/>
</dbReference>
<evidence type="ECO:0000256" key="8">
    <source>
        <dbReference type="ARBA" id="ARBA00022777"/>
    </source>
</evidence>
<sequence>MADSRVIADQLLIGLGGAENIIDVEKCMTRLRVGVRDQDRVDVAALRAIDGVLAALPGDNCQIVLGPGLVDRVAIDVESALSAARTEGSAASSAAQLADKGAAIRQQNKQRNNTPVKNALRRISNIFVPLIPALIACGLIAGINGILTNLATSGQVPWLATLSPIFSVMSSGFFALLAVFVAMNAAKEFGGTPIIGGVIGGIIVAPGVANIVVWGQQLAPGQGGVLGAMGAAILGAYVERWARRWAPDVLALFIVPTLTVLIAGLAALFLLMPAAGWVSIQIGIGATWLLSTAGVFAGFVLGGLFLPLVMTGLHQTLTPIHTTLIEQVGYTTLLPVLAMGGAGQIGAAIAVFFRLRRNTSIGRTIKGALPAGFLGVGEPLIYGVTLPLGRPFITACIGGAFGGAVIGLFDQLGYTVGAIAIGASDVSLFPLLQGSHGWGAAALGYASGLIVAYTVGFFTTWFFGFSRDQLVHLNTDDTIDAGLVPADEAPAGTEDPADQIPTLAGSHHRS</sequence>
<dbReference type="Pfam" id="PF02378">
    <property type="entry name" value="PTS_EIIC"/>
    <property type="match status" value="1"/>
</dbReference>
<dbReference type="GO" id="GO:0009401">
    <property type="term" value="P:phosphoenolpyruvate-dependent sugar phosphotransferase system"/>
    <property type="evidence" value="ECO:0007669"/>
    <property type="project" value="UniProtKB-KW"/>
</dbReference>
<evidence type="ECO:0000256" key="5">
    <source>
        <dbReference type="ARBA" id="ARBA00022679"/>
    </source>
</evidence>
<feature type="transmembrane region" description="Helical" evidence="13">
    <location>
        <begin position="367"/>
        <end position="385"/>
    </location>
</feature>
<proteinExistence type="predicted"/>
<dbReference type="InterPro" id="IPR001996">
    <property type="entry name" value="PTS_IIB_1"/>
</dbReference>
<dbReference type="PROSITE" id="PS51103">
    <property type="entry name" value="PTS_EIIC_TYPE_1"/>
    <property type="match status" value="1"/>
</dbReference>
<dbReference type="PANTHER" id="PTHR30175">
    <property type="entry name" value="PHOSPHOTRANSFERASE SYSTEM TRANSPORT PROTEIN"/>
    <property type="match status" value="1"/>
</dbReference>
<feature type="transmembrane region" description="Helical" evidence="13">
    <location>
        <begin position="194"/>
        <end position="214"/>
    </location>
</feature>
<dbReference type="PANTHER" id="PTHR30175:SF3">
    <property type="entry name" value="PTS SYSTEM N-ACETYLMURAMIC ACID-SPECIFIC EIIBC COMPONENT"/>
    <property type="match status" value="1"/>
</dbReference>
<evidence type="ECO:0000256" key="7">
    <source>
        <dbReference type="ARBA" id="ARBA00022692"/>
    </source>
</evidence>
<dbReference type="GO" id="GO:0005886">
    <property type="term" value="C:plasma membrane"/>
    <property type="evidence" value="ECO:0007669"/>
    <property type="project" value="UniProtKB-SubCell"/>
</dbReference>
<feature type="active site" description="Phosphocysteine intermediate; for EIIB activity" evidence="11">
    <location>
        <position position="27"/>
    </location>
</feature>
<evidence type="ECO:0000313" key="17">
    <source>
        <dbReference type="Proteomes" id="UP000298313"/>
    </source>
</evidence>
<dbReference type="InterPro" id="IPR018113">
    <property type="entry name" value="PTrfase_EIIB_Cys"/>
</dbReference>
<protein>
    <submittedName>
        <fullName evidence="16">PTS alpha-glucoside transporter subunit IIA</fullName>
    </submittedName>
</protein>
<dbReference type="PROSITE" id="PS51098">
    <property type="entry name" value="PTS_EIIB_TYPE_1"/>
    <property type="match status" value="1"/>
</dbReference>
<comment type="subcellular location">
    <subcellularLocation>
        <location evidence="1">Cell membrane</location>
        <topology evidence="1">Multi-pass membrane protein</topology>
    </subcellularLocation>
</comment>
<dbReference type="OrthoDB" id="9797715at2"/>
<evidence type="ECO:0000256" key="12">
    <source>
        <dbReference type="SAM" id="MobiDB-lite"/>
    </source>
</evidence>
<dbReference type="PROSITE" id="PS01035">
    <property type="entry name" value="PTS_EIIB_TYPE_1_CYS"/>
    <property type="match status" value="1"/>
</dbReference>
<keyword evidence="5" id="KW-0808">Transferase</keyword>
<evidence type="ECO:0000256" key="6">
    <source>
        <dbReference type="ARBA" id="ARBA00022683"/>
    </source>
</evidence>
<keyword evidence="4" id="KW-0762">Sugar transport</keyword>
<feature type="transmembrane region" description="Helical" evidence="13">
    <location>
        <begin position="438"/>
        <end position="463"/>
    </location>
</feature>
<evidence type="ECO:0000256" key="10">
    <source>
        <dbReference type="ARBA" id="ARBA00023136"/>
    </source>
</evidence>
<accession>A0A4R9B3K5</accession>
<dbReference type="InterPro" id="IPR050558">
    <property type="entry name" value="PTS_Sugar-Specific_Components"/>
</dbReference>
<keyword evidence="2" id="KW-0813">Transport</keyword>
<keyword evidence="8" id="KW-0418">Kinase</keyword>
<feature type="transmembrane region" description="Helical" evidence="13">
    <location>
        <begin position="159"/>
        <end position="182"/>
    </location>
</feature>
<keyword evidence="6" id="KW-0598">Phosphotransferase system</keyword>
<dbReference type="Gene3D" id="3.30.1360.60">
    <property type="entry name" value="Glucose permease domain IIB"/>
    <property type="match status" value="1"/>
</dbReference>
<dbReference type="GO" id="GO:0008982">
    <property type="term" value="F:protein-N(PI)-phosphohistidine-sugar phosphotransferase activity"/>
    <property type="evidence" value="ECO:0007669"/>
    <property type="project" value="InterPro"/>
</dbReference>
<dbReference type="InterPro" id="IPR003352">
    <property type="entry name" value="PTS_EIIC"/>
</dbReference>
<keyword evidence="17" id="KW-1185">Reference proteome</keyword>
<comment type="caution">
    <text evidence="16">The sequence shown here is derived from an EMBL/GenBank/DDBJ whole genome shotgun (WGS) entry which is preliminary data.</text>
</comment>
<organism evidence="16 17">
    <name type="scientific">Cryobacterium fucosi</name>
    <dbReference type="NCBI Taxonomy" id="1259157"/>
    <lineage>
        <taxon>Bacteria</taxon>
        <taxon>Bacillati</taxon>
        <taxon>Actinomycetota</taxon>
        <taxon>Actinomycetes</taxon>
        <taxon>Micrococcales</taxon>
        <taxon>Microbacteriaceae</taxon>
        <taxon>Cryobacterium</taxon>
    </lineage>
</organism>
<dbReference type="CDD" id="cd00212">
    <property type="entry name" value="PTS_IIB_glc"/>
    <property type="match status" value="1"/>
</dbReference>
<dbReference type="GO" id="GO:0090588">
    <property type="term" value="F:protein-phosphocysteine-N-acetylmuramate phosphotransferase system transporter activity"/>
    <property type="evidence" value="ECO:0007669"/>
    <property type="project" value="TreeGrafter"/>
</dbReference>
<evidence type="ECO:0000256" key="4">
    <source>
        <dbReference type="ARBA" id="ARBA00022597"/>
    </source>
</evidence>
<dbReference type="GO" id="GO:0016301">
    <property type="term" value="F:kinase activity"/>
    <property type="evidence" value="ECO:0007669"/>
    <property type="project" value="UniProtKB-KW"/>
</dbReference>
<evidence type="ECO:0000256" key="3">
    <source>
        <dbReference type="ARBA" id="ARBA00022475"/>
    </source>
</evidence>
<evidence type="ECO:0000256" key="13">
    <source>
        <dbReference type="SAM" id="Phobius"/>
    </source>
</evidence>
<keyword evidence="10 13" id="KW-0472">Membrane</keyword>
<evidence type="ECO:0000259" key="14">
    <source>
        <dbReference type="PROSITE" id="PS51098"/>
    </source>
</evidence>
<gene>
    <name evidence="16" type="ORF">E3T48_11950</name>
</gene>
<dbReference type="InterPro" id="IPR036878">
    <property type="entry name" value="Glu_permease_IIB"/>
</dbReference>
<keyword evidence="7 13" id="KW-0812">Transmembrane</keyword>
<feature type="domain" description="PTS EIIB type-1" evidence="14">
    <location>
        <begin position="5"/>
        <end position="87"/>
    </location>
</feature>
<dbReference type="RefSeq" id="WP_134524280.1">
    <property type="nucleotide sequence ID" value="NZ_SOHH01000084.1"/>
</dbReference>
<feature type="transmembrane region" description="Helical" evidence="13">
    <location>
        <begin position="284"/>
        <end position="310"/>
    </location>
</feature>
<dbReference type="AlphaFoldDB" id="A0A4R9B3K5"/>
<evidence type="ECO:0000259" key="15">
    <source>
        <dbReference type="PROSITE" id="PS51103"/>
    </source>
</evidence>
<keyword evidence="9 13" id="KW-1133">Transmembrane helix</keyword>
<dbReference type="Proteomes" id="UP000298313">
    <property type="component" value="Unassembled WGS sequence"/>
</dbReference>
<feature type="transmembrane region" description="Helical" evidence="13">
    <location>
        <begin position="330"/>
        <end position="355"/>
    </location>
</feature>
<evidence type="ECO:0000313" key="16">
    <source>
        <dbReference type="EMBL" id="TFD75139.1"/>
    </source>
</evidence>
<dbReference type="EMBL" id="SOHH01000084">
    <property type="protein sequence ID" value="TFD75139.1"/>
    <property type="molecule type" value="Genomic_DNA"/>
</dbReference>
<feature type="region of interest" description="Disordered" evidence="12">
    <location>
        <begin position="484"/>
        <end position="510"/>
    </location>
</feature>
<name>A0A4R9B3K5_9MICO</name>
<evidence type="ECO:0000256" key="11">
    <source>
        <dbReference type="PROSITE-ProRule" id="PRU00421"/>
    </source>
</evidence>
<dbReference type="SUPFAM" id="SSF55604">
    <property type="entry name" value="Glucose permease domain IIB"/>
    <property type="match status" value="1"/>
</dbReference>
<feature type="transmembrane region" description="Helical" evidence="13">
    <location>
        <begin position="249"/>
        <end position="272"/>
    </location>
</feature>
<dbReference type="InterPro" id="IPR013013">
    <property type="entry name" value="PTS_EIIC_1"/>
</dbReference>
<evidence type="ECO:0000256" key="2">
    <source>
        <dbReference type="ARBA" id="ARBA00022448"/>
    </source>
</evidence>